<evidence type="ECO:0000313" key="1">
    <source>
        <dbReference type="EMBL" id="RRD30119.1"/>
    </source>
</evidence>
<dbReference type="RefSeq" id="WP_124933098.1">
    <property type="nucleotide sequence ID" value="NZ_RQZC01000003.1"/>
</dbReference>
<dbReference type="Proteomes" id="UP000271272">
    <property type="component" value="Unassembled WGS sequence"/>
</dbReference>
<evidence type="ECO:0000313" key="2">
    <source>
        <dbReference type="Proteomes" id="UP000271272"/>
    </source>
</evidence>
<reference evidence="1 2" key="1">
    <citation type="submission" date="2018-11" db="EMBL/GenBank/DDBJ databases">
        <title>Genomes From Bacteria Associated with the Canine Oral Cavity: a Test Case for Automated Genome-Based Taxonomic Assignment.</title>
        <authorList>
            <person name="Coil D.A."/>
            <person name="Jospin G."/>
            <person name="Darling A.E."/>
            <person name="Wallis C."/>
            <person name="Davis I.J."/>
            <person name="Harris S."/>
            <person name="Eisen J.A."/>
            <person name="Holcombe L.J."/>
            <person name="O'Flynn C."/>
        </authorList>
    </citation>
    <scope>NUCLEOTIDE SEQUENCE [LARGE SCALE GENOMIC DNA]</scope>
    <source>
        <strain evidence="1 2">OH5050</strain>
    </source>
</reference>
<name>A0A3P1V7K8_9ACTO</name>
<dbReference type="AlphaFoldDB" id="A0A3P1V7K8"/>
<dbReference type="EMBL" id="RQZC01000003">
    <property type="protein sequence ID" value="RRD30119.1"/>
    <property type="molecule type" value="Genomic_DNA"/>
</dbReference>
<dbReference type="OrthoDB" id="3254024at2"/>
<protein>
    <submittedName>
        <fullName evidence="1">Uncharacterized protein</fullName>
    </submittedName>
</protein>
<sequence length="167" mass="18978">MSDFRTLPVDEAVTWIRAWTDHTWPISLQEAFAIRDHLDWRPSSQDPTLFATRLSNDGKEDGFILESSESGVKCVRFHLSSKYPSDDNVKVAQLSSAAYSQYVAALTQLWSHGESSEELGVLQVSWTLPNRTSVSIFGLDNLISVTIDSPWRTQLKEDYDQAMEDYE</sequence>
<proteinExistence type="predicted"/>
<accession>A0A3P1V7K8</accession>
<dbReference type="Pfam" id="PF19818">
    <property type="entry name" value="DUF6301"/>
    <property type="match status" value="1"/>
</dbReference>
<comment type="caution">
    <text evidence="1">The sequence shown here is derived from an EMBL/GenBank/DDBJ whole genome shotgun (WGS) entry which is preliminary data.</text>
</comment>
<organism evidence="1 2">
    <name type="scientific">Actinomyces bowdenii</name>
    <dbReference type="NCBI Taxonomy" id="131109"/>
    <lineage>
        <taxon>Bacteria</taxon>
        <taxon>Bacillati</taxon>
        <taxon>Actinomycetota</taxon>
        <taxon>Actinomycetes</taxon>
        <taxon>Actinomycetales</taxon>
        <taxon>Actinomycetaceae</taxon>
        <taxon>Actinomyces</taxon>
    </lineage>
</organism>
<gene>
    <name evidence="1" type="ORF">EII10_03330</name>
</gene>
<keyword evidence="2" id="KW-1185">Reference proteome</keyword>
<dbReference type="InterPro" id="IPR046268">
    <property type="entry name" value="DUF6301"/>
</dbReference>